<dbReference type="EMBL" id="LAZR01011236">
    <property type="protein sequence ID" value="KKM62742.1"/>
    <property type="molecule type" value="Genomic_DNA"/>
</dbReference>
<name>A0A0F9M0D9_9ZZZZ</name>
<feature type="compositionally biased region" description="Acidic residues" evidence="1">
    <location>
        <begin position="126"/>
        <end position="138"/>
    </location>
</feature>
<dbReference type="AlphaFoldDB" id="A0A0F9M0D9"/>
<comment type="caution">
    <text evidence="2">The sequence shown here is derived from an EMBL/GenBank/DDBJ whole genome shotgun (WGS) entry which is preliminary data.</text>
</comment>
<reference evidence="2" key="1">
    <citation type="journal article" date="2015" name="Nature">
        <title>Complex archaea that bridge the gap between prokaryotes and eukaryotes.</title>
        <authorList>
            <person name="Spang A."/>
            <person name="Saw J.H."/>
            <person name="Jorgensen S.L."/>
            <person name="Zaremba-Niedzwiedzka K."/>
            <person name="Martijn J."/>
            <person name="Lind A.E."/>
            <person name="van Eijk R."/>
            <person name="Schleper C."/>
            <person name="Guy L."/>
            <person name="Ettema T.J."/>
        </authorList>
    </citation>
    <scope>NUCLEOTIDE SEQUENCE</scope>
</reference>
<feature type="region of interest" description="Disordered" evidence="1">
    <location>
        <begin position="112"/>
        <end position="138"/>
    </location>
</feature>
<evidence type="ECO:0000313" key="2">
    <source>
        <dbReference type="EMBL" id="KKM62742.1"/>
    </source>
</evidence>
<sequence>MTTAIEGTQEIVQKTDSAIEEAEGYQIESPVVYEAAGMFLKGLKAIQKEINETFDPVVKSTNAAHKEAVAAKKKHAEPLKKAESIVKVKMGTYVQAEERKRRDEERRLQVEARKQEEERRLKEAEMAEAEGDEDAVEEALEEPVVAPPVVLASSTPKVQGVSYTKVWKYKIVKPDEVPDEYKLIDEKKIGQVVRAMKDQTKIPGVQAYSEQSVRSRS</sequence>
<gene>
    <name evidence="2" type="ORF">LCGC14_1518630</name>
</gene>
<accession>A0A0F9M0D9</accession>
<organism evidence="2">
    <name type="scientific">marine sediment metagenome</name>
    <dbReference type="NCBI Taxonomy" id="412755"/>
    <lineage>
        <taxon>unclassified sequences</taxon>
        <taxon>metagenomes</taxon>
        <taxon>ecological metagenomes</taxon>
    </lineage>
</organism>
<feature type="compositionally biased region" description="Basic and acidic residues" evidence="1">
    <location>
        <begin position="112"/>
        <end position="125"/>
    </location>
</feature>
<protein>
    <submittedName>
        <fullName evidence="2">Uncharacterized protein</fullName>
    </submittedName>
</protein>
<proteinExistence type="predicted"/>
<evidence type="ECO:0000256" key="1">
    <source>
        <dbReference type="SAM" id="MobiDB-lite"/>
    </source>
</evidence>